<dbReference type="Gene3D" id="3.30.70.270">
    <property type="match status" value="1"/>
</dbReference>
<dbReference type="Proteomes" id="UP001060012">
    <property type="component" value="Chromosome"/>
</dbReference>
<keyword evidence="6" id="KW-1185">Reference proteome</keyword>
<dbReference type="Pfam" id="PF13188">
    <property type="entry name" value="PAS_8"/>
    <property type="match status" value="1"/>
</dbReference>
<dbReference type="CDD" id="cd01949">
    <property type="entry name" value="GGDEF"/>
    <property type="match status" value="1"/>
</dbReference>
<keyword evidence="3" id="KW-0472">Membrane</keyword>
<sequence length="603" mass="71406">MKINNKIFLLFTSLFILLLILIYFILKDRELKTLVLEDEIVKNRVNSLGKILDTKKLLLDNIAYEYSKNQAIIKTLKQKNKNYKFHEIASNLDISYFILLDNKKNIVYSEVFDTSSKEYMSISNNIRYFFEDGDIEKYLSKSRKLKFTTFEYEKLMFSMVKIENLGYIFVAKAINADFLNELSDILNTYVSLLPSYTLENTHKESYGFKYDINREEKENIYINIEVNDYLNDNFYLFLKMKRNIYNEIRQSNKLLLELFFASFIIFIFIIFVFINKIFTSRIEKISNTVKSVSKEKDLVKNIELIYDDEITYLSRKMNEMFKTIYESQNENIKKERDFLQSVLDSQQHIIFITDGTQIQSANKKFLDLFKNSNSFMNNIAILDNKTKMSLLNVAKTHSSIDKPAKFTINNSEEKYFVFDISKVEIKKYIVCMNDVSMYNKKIKELENKASVDELTSCYNKNTIIDYCKYWLNIKDFALIIVDIDRFKSINDNYGHFIGDCILRDVALLLKQHLHSDDLIGRFGGEEFIIAVNTEYKNLKRIANRLRVLIEQKEFFYEKYNLRITASFGCTYCTKEKDFDDYFNIADEALYKAKNSGRNKVILK</sequence>
<dbReference type="EC" id="2.7.7.65" evidence="1"/>
<evidence type="ECO:0000259" key="4">
    <source>
        <dbReference type="PROSITE" id="PS50887"/>
    </source>
</evidence>
<dbReference type="Pfam" id="PF00990">
    <property type="entry name" value="GGDEF"/>
    <property type="match status" value="1"/>
</dbReference>
<accession>A0ABY5E219</accession>
<evidence type="ECO:0000313" key="6">
    <source>
        <dbReference type="Proteomes" id="UP001060012"/>
    </source>
</evidence>
<organism evidence="5 6">
    <name type="scientific">Arcobacter roscoffensis</name>
    <dbReference type="NCBI Taxonomy" id="2961520"/>
    <lineage>
        <taxon>Bacteria</taxon>
        <taxon>Pseudomonadati</taxon>
        <taxon>Campylobacterota</taxon>
        <taxon>Epsilonproteobacteria</taxon>
        <taxon>Campylobacterales</taxon>
        <taxon>Arcobacteraceae</taxon>
        <taxon>Arcobacter</taxon>
    </lineage>
</organism>
<evidence type="ECO:0000256" key="1">
    <source>
        <dbReference type="ARBA" id="ARBA00012528"/>
    </source>
</evidence>
<evidence type="ECO:0000256" key="2">
    <source>
        <dbReference type="ARBA" id="ARBA00034247"/>
    </source>
</evidence>
<dbReference type="SMART" id="SM00267">
    <property type="entry name" value="GGDEF"/>
    <property type="match status" value="1"/>
</dbReference>
<dbReference type="InterPro" id="IPR000014">
    <property type="entry name" value="PAS"/>
</dbReference>
<proteinExistence type="predicted"/>
<dbReference type="InterPro" id="IPR029787">
    <property type="entry name" value="Nucleotide_cyclase"/>
</dbReference>
<evidence type="ECO:0000313" key="5">
    <source>
        <dbReference type="EMBL" id="UTJ05917.1"/>
    </source>
</evidence>
<dbReference type="InterPro" id="IPR000160">
    <property type="entry name" value="GGDEF_dom"/>
</dbReference>
<feature type="domain" description="GGDEF" evidence="4">
    <location>
        <begin position="474"/>
        <end position="603"/>
    </location>
</feature>
<dbReference type="PANTHER" id="PTHR45138">
    <property type="entry name" value="REGULATORY COMPONENTS OF SENSORY TRANSDUCTION SYSTEM"/>
    <property type="match status" value="1"/>
</dbReference>
<dbReference type="InterPro" id="IPR043128">
    <property type="entry name" value="Rev_trsase/Diguanyl_cyclase"/>
</dbReference>
<dbReference type="EMBL" id="CP100595">
    <property type="protein sequence ID" value="UTJ05917.1"/>
    <property type="molecule type" value="Genomic_DNA"/>
</dbReference>
<reference evidence="5" key="1">
    <citation type="submission" date="2022-07" db="EMBL/GenBank/DDBJ databases">
        <title>Arcobacter roscoffensis sp. nov., a marine bacterium isolated from coastal seawater collected from Roscoff, France.</title>
        <authorList>
            <person name="Pascual J."/>
            <person name="Lepeaux C."/>
            <person name="Methner A."/>
            <person name="Overmann J."/>
        </authorList>
    </citation>
    <scope>NUCLEOTIDE SEQUENCE</scope>
    <source>
        <strain evidence="5">ARW1-2F2</strain>
    </source>
</reference>
<keyword evidence="3" id="KW-1133">Transmembrane helix</keyword>
<gene>
    <name evidence="5" type="ORF">NJU99_11745</name>
</gene>
<comment type="catalytic activity">
    <reaction evidence="2">
        <text>2 GTP = 3',3'-c-di-GMP + 2 diphosphate</text>
        <dbReference type="Rhea" id="RHEA:24898"/>
        <dbReference type="ChEBI" id="CHEBI:33019"/>
        <dbReference type="ChEBI" id="CHEBI:37565"/>
        <dbReference type="ChEBI" id="CHEBI:58805"/>
        <dbReference type="EC" id="2.7.7.65"/>
    </reaction>
</comment>
<dbReference type="PROSITE" id="PS50887">
    <property type="entry name" value="GGDEF"/>
    <property type="match status" value="1"/>
</dbReference>
<dbReference type="Gene3D" id="6.10.340.10">
    <property type="match status" value="1"/>
</dbReference>
<dbReference type="PANTHER" id="PTHR45138:SF9">
    <property type="entry name" value="DIGUANYLATE CYCLASE DGCM-RELATED"/>
    <property type="match status" value="1"/>
</dbReference>
<feature type="transmembrane region" description="Helical" evidence="3">
    <location>
        <begin position="6"/>
        <end position="26"/>
    </location>
</feature>
<dbReference type="NCBIfam" id="TIGR00254">
    <property type="entry name" value="GGDEF"/>
    <property type="match status" value="1"/>
</dbReference>
<feature type="transmembrane region" description="Helical" evidence="3">
    <location>
        <begin position="254"/>
        <end position="274"/>
    </location>
</feature>
<protein>
    <recommendedName>
        <fullName evidence="1">diguanylate cyclase</fullName>
        <ecNumber evidence="1">2.7.7.65</ecNumber>
    </recommendedName>
</protein>
<evidence type="ECO:0000256" key="3">
    <source>
        <dbReference type="SAM" id="Phobius"/>
    </source>
</evidence>
<dbReference type="RefSeq" id="WP_254576098.1">
    <property type="nucleotide sequence ID" value="NZ_CP100595.1"/>
</dbReference>
<dbReference type="InterPro" id="IPR050469">
    <property type="entry name" value="Diguanylate_Cyclase"/>
</dbReference>
<dbReference type="SUPFAM" id="SSF55073">
    <property type="entry name" value="Nucleotide cyclase"/>
    <property type="match status" value="1"/>
</dbReference>
<keyword evidence="3" id="KW-0812">Transmembrane</keyword>
<name>A0ABY5E219_9BACT</name>